<dbReference type="GO" id="GO:0005634">
    <property type="term" value="C:nucleus"/>
    <property type="evidence" value="ECO:0007669"/>
    <property type="project" value="UniProtKB-SubCell"/>
</dbReference>
<reference evidence="9" key="1">
    <citation type="submission" date="2020-03" db="EMBL/GenBank/DDBJ databases">
        <title>A high-quality chromosome-level genome assembly of a woody plant with both climbing and erect habits, Rhamnella rubrinervis.</title>
        <authorList>
            <person name="Lu Z."/>
            <person name="Yang Y."/>
            <person name="Zhu X."/>
            <person name="Sun Y."/>
        </authorList>
    </citation>
    <scope>NUCLEOTIDE SEQUENCE</scope>
    <source>
        <strain evidence="9">BYM</strain>
        <tissue evidence="9">Leaf</tissue>
    </source>
</reference>
<keyword evidence="4" id="KW-0804">Transcription</keyword>
<dbReference type="GO" id="GO:0003677">
    <property type="term" value="F:DNA binding"/>
    <property type="evidence" value="ECO:0007669"/>
    <property type="project" value="UniProtKB-KW"/>
</dbReference>
<keyword evidence="5" id="KW-0539">Nucleus</keyword>
<evidence type="ECO:0000256" key="3">
    <source>
        <dbReference type="ARBA" id="ARBA00023125"/>
    </source>
</evidence>
<dbReference type="SUPFAM" id="SSF46689">
    <property type="entry name" value="Homeodomain-like"/>
    <property type="match status" value="1"/>
</dbReference>
<comment type="caution">
    <text evidence="9">The sequence shown here is derived from an EMBL/GenBank/DDBJ whole genome shotgun (WGS) entry which is preliminary data.</text>
</comment>
<dbReference type="PROSITE" id="PS50090">
    <property type="entry name" value="MYB_LIKE"/>
    <property type="match status" value="2"/>
</dbReference>
<evidence type="ECO:0000256" key="1">
    <source>
        <dbReference type="ARBA" id="ARBA00004123"/>
    </source>
</evidence>
<dbReference type="InterPro" id="IPR001005">
    <property type="entry name" value="SANT/Myb"/>
</dbReference>
<keyword evidence="3" id="KW-0238">DNA-binding</keyword>
<dbReference type="OrthoDB" id="2143914at2759"/>
<dbReference type="Pfam" id="PF00249">
    <property type="entry name" value="Myb_DNA-binding"/>
    <property type="match status" value="2"/>
</dbReference>
<feature type="region of interest" description="Disordered" evidence="6">
    <location>
        <begin position="400"/>
        <end position="425"/>
    </location>
</feature>
<protein>
    <submittedName>
        <fullName evidence="9">Uncharacterized protein</fullName>
    </submittedName>
</protein>
<evidence type="ECO:0000259" key="7">
    <source>
        <dbReference type="PROSITE" id="PS50090"/>
    </source>
</evidence>
<sequence>MGRTPCCEKLGVKKGRWTAEEDETLTRYIQEHGEGSWRSLPKNAGLLRCGKSCRLRWINYLRADLKRGNITAEEEETIVKLHNALGNRWSFIAGHLPGRTDNEIKNYWNSHLSRKIYSFTKLGNEPLPNIMNVAKRRGGRGRTSRSAMKNNKINTVPALPKRSLQPDTSVLLQVASSATKNSTSVPSSTPGQVDQKSHLLGFESWGTIKPKEAVRSLSVPAGCCLKDKTYNNKIDNLDFFPAGGEVKKSLPNVLNVTRNTEKEVLGPDEWLDIEIMRLNYILEAGGAVNSSTGLSITIKEQTENGANKLGVTSFEERSSTSGIVMGKEEIKTTNNIHYHQPRETNISSTGHVLRSYAENGEWTCSTAMNLGFGDEWVNLDWSGGGGNNNAVHNNEWELSDHEGERMSSDLWETTTGNTTQGHHWN</sequence>
<dbReference type="AlphaFoldDB" id="A0A8K0MRL9"/>
<name>A0A8K0MRL9_9ROSA</name>
<organism evidence="9 10">
    <name type="scientific">Rhamnella rubrinervis</name>
    <dbReference type="NCBI Taxonomy" id="2594499"/>
    <lineage>
        <taxon>Eukaryota</taxon>
        <taxon>Viridiplantae</taxon>
        <taxon>Streptophyta</taxon>
        <taxon>Embryophyta</taxon>
        <taxon>Tracheophyta</taxon>
        <taxon>Spermatophyta</taxon>
        <taxon>Magnoliopsida</taxon>
        <taxon>eudicotyledons</taxon>
        <taxon>Gunneridae</taxon>
        <taxon>Pentapetalae</taxon>
        <taxon>rosids</taxon>
        <taxon>fabids</taxon>
        <taxon>Rosales</taxon>
        <taxon>Rhamnaceae</taxon>
        <taxon>rhamnoid group</taxon>
        <taxon>Rhamneae</taxon>
        <taxon>Rhamnella</taxon>
    </lineage>
</organism>
<comment type="subcellular location">
    <subcellularLocation>
        <location evidence="1">Nucleus</location>
    </subcellularLocation>
</comment>
<evidence type="ECO:0000256" key="4">
    <source>
        <dbReference type="ARBA" id="ARBA00023163"/>
    </source>
</evidence>
<dbReference type="PROSITE" id="PS51294">
    <property type="entry name" value="HTH_MYB"/>
    <property type="match status" value="2"/>
</dbReference>
<dbReference type="InterPro" id="IPR009057">
    <property type="entry name" value="Homeodomain-like_sf"/>
</dbReference>
<evidence type="ECO:0000313" key="9">
    <source>
        <dbReference type="EMBL" id="KAF3456306.1"/>
    </source>
</evidence>
<dbReference type="EMBL" id="VOIH02000001">
    <property type="protein sequence ID" value="KAF3456306.1"/>
    <property type="molecule type" value="Genomic_DNA"/>
</dbReference>
<dbReference type="Gene3D" id="1.10.10.60">
    <property type="entry name" value="Homeodomain-like"/>
    <property type="match status" value="2"/>
</dbReference>
<keyword evidence="2" id="KW-0805">Transcription regulation</keyword>
<dbReference type="InterPro" id="IPR015495">
    <property type="entry name" value="Myb_TF_plants"/>
</dbReference>
<accession>A0A8K0MRL9</accession>
<proteinExistence type="predicted"/>
<evidence type="ECO:0000256" key="6">
    <source>
        <dbReference type="SAM" id="MobiDB-lite"/>
    </source>
</evidence>
<evidence type="ECO:0000313" key="10">
    <source>
        <dbReference type="Proteomes" id="UP000796880"/>
    </source>
</evidence>
<evidence type="ECO:0000256" key="2">
    <source>
        <dbReference type="ARBA" id="ARBA00023015"/>
    </source>
</evidence>
<dbReference type="SMART" id="SM00717">
    <property type="entry name" value="SANT"/>
    <property type="match status" value="2"/>
</dbReference>
<dbReference type="PANTHER" id="PTHR47999">
    <property type="entry name" value="TRANSCRIPTION FACTOR MYB8-RELATED-RELATED"/>
    <property type="match status" value="1"/>
</dbReference>
<feature type="domain" description="HTH myb-type" evidence="8">
    <location>
        <begin position="62"/>
        <end position="116"/>
    </location>
</feature>
<feature type="domain" description="Myb-like" evidence="7">
    <location>
        <begin position="62"/>
        <end position="112"/>
    </location>
</feature>
<evidence type="ECO:0000256" key="5">
    <source>
        <dbReference type="ARBA" id="ARBA00023242"/>
    </source>
</evidence>
<gene>
    <name evidence="9" type="ORF">FNV43_RR00956</name>
</gene>
<evidence type="ECO:0000259" key="8">
    <source>
        <dbReference type="PROSITE" id="PS51294"/>
    </source>
</evidence>
<dbReference type="InterPro" id="IPR017930">
    <property type="entry name" value="Myb_dom"/>
</dbReference>
<dbReference type="Proteomes" id="UP000796880">
    <property type="component" value="Unassembled WGS sequence"/>
</dbReference>
<feature type="compositionally biased region" description="Polar residues" evidence="6">
    <location>
        <begin position="410"/>
        <end position="425"/>
    </location>
</feature>
<dbReference type="CDD" id="cd00167">
    <property type="entry name" value="SANT"/>
    <property type="match status" value="2"/>
</dbReference>
<feature type="domain" description="HTH myb-type" evidence="8">
    <location>
        <begin position="9"/>
        <end position="61"/>
    </location>
</feature>
<feature type="domain" description="Myb-like" evidence="7">
    <location>
        <begin position="9"/>
        <end position="61"/>
    </location>
</feature>
<keyword evidence="10" id="KW-1185">Reference proteome</keyword>
<dbReference type="FunFam" id="1.10.10.60:FF:000121">
    <property type="entry name" value="Myb transcription factor"/>
    <property type="match status" value="1"/>
</dbReference>
<dbReference type="PANTHER" id="PTHR47999:SF91">
    <property type="entry name" value="TRANSCRIPTION FACTOR MYB111"/>
    <property type="match status" value="1"/>
</dbReference>